<name>A0A067N1M1_BOTB1</name>
<dbReference type="OrthoDB" id="1112565at2759"/>
<evidence type="ECO:0000256" key="2">
    <source>
        <dbReference type="ARBA" id="ARBA00022737"/>
    </source>
</evidence>
<dbReference type="PANTHER" id="PTHR24205">
    <property type="entry name" value="FOUR AND A HALF LIM DOMAINS PROTEIN"/>
    <property type="match status" value="1"/>
</dbReference>
<dbReference type="HOGENOM" id="CLU_778432_0_0_1"/>
<keyword evidence="2" id="KW-0677">Repeat</keyword>
<dbReference type="SUPFAM" id="SSF57716">
    <property type="entry name" value="Glucocorticoid receptor-like (DNA-binding domain)"/>
    <property type="match status" value="2"/>
</dbReference>
<feature type="region of interest" description="Disordered" evidence="6">
    <location>
        <begin position="293"/>
        <end position="356"/>
    </location>
</feature>
<feature type="compositionally biased region" description="Basic residues" evidence="6">
    <location>
        <begin position="331"/>
        <end position="343"/>
    </location>
</feature>
<feature type="domain" description="LIM zinc-binding" evidence="7">
    <location>
        <begin position="122"/>
        <end position="185"/>
    </location>
</feature>
<dbReference type="InParanoid" id="A0A067N1M1"/>
<accession>A0A067N1M1</accession>
<evidence type="ECO:0000259" key="7">
    <source>
        <dbReference type="PROSITE" id="PS50023"/>
    </source>
</evidence>
<evidence type="ECO:0000256" key="3">
    <source>
        <dbReference type="ARBA" id="ARBA00022833"/>
    </source>
</evidence>
<sequence length="356" mass="38724">METLVEEPTEGGESIAGSSSSSSGGGAGAEGKGQNLGGALGLAYSRSNPLGSSALHIKAPPTRSLTSPAGQSKKRGPSTREKKVCMRCEKTIEDGRWIPVDTDRAGKSGVLCEKDWKEMYLPKCRRCELPIERQAVSSADGQLKGKYHRDCFNCHECHTPFPDKSFYVFDGKPFCKYHYHRANRSLCMLASCGEPIEGPCAEDHDARRYHPEHMLCDEEGCDERLVEYWEMAGGRKFCEGCARAADVDSRWGGSSVADDMDMSVYSGSSGGSGSALQYATTAPLRLGRSRSALAKKEAEAEAGKGVGEAKDKDKELNKGREQEQEQDSGAKKAKAKAMKRRTRFLQLGADGEEEEL</sequence>
<dbReference type="SMART" id="SM00132">
    <property type="entry name" value="LIM"/>
    <property type="match status" value="1"/>
</dbReference>
<gene>
    <name evidence="8" type="ORF">BOTBODRAFT_104437</name>
</gene>
<evidence type="ECO:0000256" key="1">
    <source>
        <dbReference type="ARBA" id="ARBA00022723"/>
    </source>
</evidence>
<feature type="compositionally biased region" description="Low complexity" evidence="6">
    <location>
        <begin position="11"/>
        <end position="22"/>
    </location>
</feature>
<organism evidence="8 9">
    <name type="scientific">Botryobasidium botryosum (strain FD-172 SS1)</name>
    <dbReference type="NCBI Taxonomy" id="930990"/>
    <lineage>
        <taxon>Eukaryota</taxon>
        <taxon>Fungi</taxon>
        <taxon>Dikarya</taxon>
        <taxon>Basidiomycota</taxon>
        <taxon>Agaricomycotina</taxon>
        <taxon>Agaricomycetes</taxon>
        <taxon>Cantharellales</taxon>
        <taxon>Botryobasidiaceae</taxon>
        <taxon>Botryobasidium</taxon>
    </lineage>
</organism>
<dbReference type="GO" id="GO:0003712">
    <property type="term" value="F:transcription coregulator activity"/>
    <property type="evidence" value="ECO:0007669"/>
    <property type="project" value="TreeGrafter"/>
</dbReference>
<dbReference type="PANTHER" id="PTHR24205:SF16">
    <property type="entry name" value="GH01042P-RELATED"/>
    <property type="match status" value="1"/>
</dbReference>
<evidence type="ECO:0000313" key="8">
    <source>
        <dbReference type="EMBL" id="KDQ18057.1"/>
    </source>
</evidence>
<dbReference type="GO" id="GO:0005634">
    <property type="term" value="C:nucleus"/>
    <property type="evidence" value="ECO:0007669"/>
    <property type="project" value="TreeGrafter"/>
</dbReference>
<feature type="compositionally biased region" description="Acidic residues" evidence="6">
    <location>
        <begin position="1"/>
        <end position="10"/>
    </location>
</feature>
<dbReference type="Gene3D" id="2.10.110.10">
    <property type="entry name" value="Cysteine Rich Protein"/>
    <property type="match status" value="2"/>
</dbReference>
<dbReference type="AlphaFoldDB" id="A0A067N1M1"/>
<feature type="compositionally biased region" description="Gly residues" evidence="6">
    <location>
        <begin position="23"/>
        <end position="40"/>
    </location>
</feature>
<dbReference type="GO" id="GO:0030695">
    <property type="term" value="F:GTPase regulator activity"/>
    <property type="evidence" value="ECO:0007669"/>
    <property type="project" value="UniProtKB-ARBA"/>
</dbReference>
<feature type="region of interest" description="Disordered" evidence="6">
    <location>
        <begin position="1"/>
        <end position="83"/>
    </location>
</feature>
<keyword evidence="9" id="KW-1185">Reference proteome</keyword>
<dbReference type="STRING" id="930990.A0A067N1M1"/>
<dbReference type="CDD" id="cd09397">
    <property type="entry name" value="LIM1_UF1"/>
    <property type="match status" value="1"/>
</dbReference>
<dbReference type="Proteomes" id="UP000027195">
    <property type="component" value="Unassembled WGS sequence"/>
</dbReference>
<evidence type="ECO:0000256" key="5">
    <source>
        <dbReference type="PROSITE-ProRule" id="PRU00125"/>
    </source>
</evidence>
<dbReference type="PROSITE" id="PS00478">
    <property type="entry name" value="LIM_DOMAIN_1"/>
    <property type="match status" value="1"/>
</dbReference>
<dbReference type="InterPro" id="IPR001781">
    <property type="entry name" value="Znf_LIM"/>
</dbReference>
<keyword evidence="1 5" id="KW-0479">Metal-binding</keyword>
<reference evidence="9" key="1">
    <citation type="journal article" date="2014" name="Proc. Natl. Acad. Sci. U.S.A.">
        <title>Extensive sampling of basidiomycete genomes demonstrates inadequacy of the white-rot/brown-rot paradigm for wood decay fungi.</title>
        <authorList>
            <person name="Riley R."/>
            <person name="Salamov A.A."/>
            <person name="Brown D.W."/>
            <person name="Nagy L.G."/>
            <person name="Floudas D."/>
            <person name="Held B.W."/>
            <person name="Levasseur A."/>
            <person name="Lombard V."/>
            <person name="Morin E."/>
            <person name="Otillar R."/>
            <person name="Lindquist E.A."/>
            <person name="Sun H."/>
            <person name="LaButti K.M."/>
            <person name="Schmutz J."/>
            <person name="Jabbour D."/>
            <person name="Luo H."/>
            <person name="Baker S.E."/>
            <person name="Pisabarro A.G."/>
            <person name="Walton J.D."/>
            <person name="Blanchette R.A."/>
            <person name="Henrissat B."/>
            <person name="Martin F."/>
            <person name="Cullen D."/>
            <person name="Hibbett D.S."/>
            <person name="Grigoriev I.V."/>
        </authorList>
    </citation>
    <scope>NUCLEOTIDE SEQUENCE [LARGE SCALE GENOMIC DNA]</scope>
    <source>
        <strain evidence="9">FD-172 SS1</strain>
    </source>
</reference>
<evidence type="ECO:0000256" key="4">
    <source>
        <dbReference type="ARBA" id="ARBA00023038"/>
    </source>
</evidence>
<keyword evidence="4 5" id="KW-0440">LIM domain</keyword>
<evidence type="ECO:0000313" key="9">
    <source>
        <dbReference type="Proteomes" id="UP000027195"/>
    </source>
</evidence>
<feature type="compositionally biased region" description="Basic and acidic residues" evidence="6">
    <location>
        <begin position="294"/>
        <end position="323"/>
    </location>
</feature>
<dbReference type="Pfam" id="PF00412">
    <property type="entry name" value="LIM"/>
    <property type="match status" value="1"/>
</dbReference>
<dbReference type="PROSITE" id="PS50023">
    <property type="entry name" value="LIM_DOMAIN_2"/>
    <property type="match status" value="1"/>
</dbReference>
<evidence type="ECO:0000256" key="6">
    <source>
        <dbReference type="SAM" id="MobiDB-lite"/>
    </source>
</evidence>
<keyword evidence="3 5" id="KW-0862">Zinc</keyword>
<dbReference type="GO" id="GO:0046872">
    <property type="term" value="F:metal ion binding"/>
    <property type="evidence" value="ECO:0007669"/>
    <property type="project" value="UniProtKB-KW"/>
</dbReference>
<proteinExistence type="predicted"/>
<protein>
    <recommendedName>
        <fullName evidence="7">LIM zinc-binding domain-containing protein</fullName>
    </recommendedName>
</protein>
<dbReference type="EMBL" id="KL198022">
    <property type="protein sequence ID" value="KDQ18057.1"/>
    <property type="molecule type" value="Genomic_DNA"/>
</dbReference>